<protein>
    <submittedName>
        <fullName evidence="2">Uncharacterized protein</fullName>
    </submittedName>
</protein>
<keyword evidence="3" id="KW-1185">Reference proteome</keyword>
<dbReference type="EMBL" id="BAAAZA010000007">
    <property type="protein sequence ID" value="GAA3864346.1"/>
    <property type="molecule type" value="Genomic_DNA"/>
</dbReference>
<feature type="compositionally biased region" description="Basic and acidic residues" evidence="1">
    <location>
        <begin position="28"/>
        <end position="48"/>
    </location>
</feature>
<comment type="caution">
    <text evidence="2">The sequence shown here is derived from an EMBL/GenBank/DDBJ whole genome shotgun (WGS) entry which is preliminary data.</text>
</comment>
<accession>A0ABP7K5E6</accession>
<organism evidence="2 3">
    <name type="scientific">Streptomyces lannensis</name>
    <dbReference type="NCBI Taxonomy" id="766498"/>
    <lineage>
        <taxon>Bacteria</taxon>
        <taxon>Bacillati</taxon>
        <taxon>Actinomycetota</taxon>
        <taxon>Actinomycetes</taxon>
        <taxon>Kitasatosporales</taxon>
        <taxon>Streptomycetaceae</taxon>
        <taxon>Streptomyces</taxon>
    </lineage>
</organism>
<evidence type="ECO:0000256" key="1">
    <source>
        <dbReference type="SAM" id="MobiDB-lite"/>
    </source>
</evidence>
<name>A0ABP7K5E6_9ACTN</name>
<sequence length="74" mass="7613">MPELFFGGSGAGRGVCAPDVTLPVGPEAEARTAEPERGDADVDRGPAVRGDQFAHDAERLADAGERVGFRCTGA</sequence>
<proteinExistence type="predicted"/>
<dbReference type="Proteomes" id="UP001501563">
    <property type="component" value="Unassembled WGS sequence"/>
</dbReference>
<reference evidence="3" key="1">
    <citation type="journal article" date="2019" name="Int. J. Syst. Evol. Microbiol.">
        <title>The Global Catalogue of Microorganisms (GCM) 10K type strain sequencing project: providing services to taxonomists for standard genome sequencing and annotation.</title>
        <authorList>
            <consortium name="The Broad Institute Genomics Platform"/>
            <consortium name="The Broad Institute Genome Sequencing Center for Infectious Disease"/>
            <person name="Wu L."/>
            <person name="Ma J."/>
        </authorList>
    </citation>
    <scope>NUCLEOTIDE SEQUENCE [LARGE SCALE GENOMIC DNA]</scope>
    <source>
        <strain evidence="3">JCM 16578</strain>
    </source>
</reference>
<evidence type="ECO:0000313" key="2">
    <source>
        <dbReference type="EMBL" id="GAA3864346.1"/>
    </source>
</evidence>
<gene>
    <name evidence="2" type="ORF">GCM10022207_30680</name>
</gene>
<evidence type="ECO:0000313" key="3">
    <source>
        <dbReference type="Proteomes" id="UP001501563"/>
    </source>
</evidence>
<feature type="region of interest" description="Disordered" evidence="1">
    <location>
        <begin position="25"/>
        <end position="48"/>
    </location>
</feature>